<evidence type="ECO:0000313" key="3">
    <source>
        <dbReference type="Proteomes" id="UP000178912"/>
    </source>
</evidence>
<evidence type="ECO:0000256" key="1">
    <source>
        <dbReference type="SAM" id="MobiDB-lite"/>
    </source>
</evidence>
<dbReference type="EMBL" id="FJUX01000056">
    <property type="protein sequence ID" value="CZT02307.1"/>
    <property type="molecule type" value="Genomic_DNA"/>
</dbReference>
<feature type="region of interest" description="Disordered" evidence="1">
    <location>
        <begin position="1"/>
        <end position="27"/>
    </location>
</feature>
<dbReference type="Proteomes" id="UP000178912">
    <property type="component" value="Unassembled WGS sequence"/>
</dbReference>
<evidence type="ECO:0000313" key="2">
    <source>
        <dbReference type="EMBL" id="CZT02307.1"/>
    </source>
</evidence>
<dbReference type="AlphaFoldDB" id="A0A1E1KVY9"/>
<name>A0A1E1KVY9_9HELO</name>
<sequence length="97" mass="11014">MIRIPNSQDEIDGKGVRDRRHKNAPREERVVVCRNRGSLFSTAGAGAAGTAVTWNQPSESEKKASLRAEIVRRLDYLQPEEPEQPHSPFMMMMMMMV</sequence>
<gene>
    <name evidence="2" type="ORF">RAG0_09529</name>
</gene>
<reference evidence="3" key="1">
    <citation type="submission" date="2016-03" db="EMBL/GenBank/DDBJ databases">
        <authorList>
            <person name="Guldener U."/>
        </authorList>
    </citation>
    <scope>NUCLEOTIDE SEQUENCE [LARGE SCALE GENOMIC DNA]</scope>
    <source>
        <strain evidence="3">04CH-RAC-A.6.1</strain>
    </source>
</reference>
<organism evidence="2 3">
    <name type="scientific">Rhynchosporium agropyri</name>
    <dbReference type="NCBI Taxonomy" id="914238"/>
    <lineage>
        <taxon>Eukaryota</taxon>
        <taxon>Fungi</taxon>
        <taxon>Dikarya</taxon>
        <taxon>Ascomycota</taxon>
        <taxon>Pezizomycotina</taxon>
        <taxon>Leotiomycetes</taxon>
        <taxon>Helotiales</taxon>
        <taxon>Ploettnerulaceae</taxon>
        <taxon>Rhynchosporium</taxon>
    </lineage>
</organism>
<protein>
    <submittedName>
        <fullName evidence="2">Uncharacterized protein</fullName>
    </submittedName>
</protein>
<proteinExistence type="predicted"/>
<accession>A0A1E1KVY9</accession>
<keyword evidence="3" id="KW-1185">Reference proteome</keyword>